<dbReference type="InterPro" id="IPR000836">
    <property type="entry name" value="PRTase_dom"/>
</dbReference>
<dbReference type="CDD" id="cd06223">
    <property type="entry name" value="PRTases_typeI"/>
    <property type="match status" value="1"/>
</dbReference>
<keyword evidence="5" id="KW-0328">Glycosyltransferase</keyword>
<name>A0A2N3IK99_9BACT</name>
<keyword evidence="3" id="KW-0804">Transcription</keyword>
<dbReference type="AlphaFoldDB" id="A0A2N3IK99"/>
<proteinExistence type="inferred from homology"/>
<evidence type="ECO:0000256" key="2">
    <source>
        <dbReference type="ARBA" id="ARBA00023015"/>
    </source>
</evidence>
<dbReference type="PANTHER" id="PTHR11608:SF0">
    <property type="entry name" value="BIFUNCTIONAL PROTEIN PYRR"/>
    <property type="match status" value="1"/>
</dbReference>
<evidence type="ECO:0000259" key="4">
    <source>
        <dbReference type="Pfam" id="PF00156"/>
    </source>
</evidence>
<comment type="similarity">
    <text evidence="1">Belongs to the purine/pyrimidine phosphoribosyltransferase family. PyrR subfamily.</text>
</comment>
<dbReference type="Pfam" id="PF00156">
    <property type="entry name" value="Pribosyltran"/>
    <property type="match status" value="1"/>
</dbReference>
<dbReference type="EMBL" id="NKXO01000003">
    <property type="protein sequence ID" value="PKQ70734.1"/>
    <property type="molecule type" value="Genomic_DNA"/>
</dbReference>
<evidence type="ECO:0000313" key="5">
    <source>
        <dbReference type="EMBL" id="PKQ70734.1"/>
    </source>
</evidence>
<dbReference type="SUPFAM" id="SSF53271">
    <property type="entry name" value="PRTase-like"/>
    <property type="match status" value="1"/>
</dbReference>
<evidence type="ECO:0000256" key="1">
    <source>
        <dbReference type="ARBA" id="ARBA00005565"/>
    </source>
</evidence>
<keyword evidence="5" id="KW-0808">Transferase</keyword>
<organism evidence="5 6">
    <name type="scientific">Raineya orbicola</name>
    <dbReference type="NCBI Taxonomy" id="2016530"/>
    <lineage>
        <taxon>Bacteria</taxon>
        <taxon>Pseudomonadati</taxon>
        <taxon>Bacteroidota</taxon>
        <taxon>Cytophagia</taxon>
        <taxon>Cytophagales</taxon>
        <taxon>Raineyaceae</taxon>
        <taxon>Raineya</taxon>
    </lineage>
</organism>
<keyword evidence="6" id="KW-1185">Reference proteome</keyword>
<accession>A0A2N3IK99</accession>
<dbReference type="OrthoDB" id="9802227at2"/>
<dbReference type="InterPro" id="IPR029057">
    <property type="entry name" value="PRTase-like"/>
</dbReference>
<dbReference type="Gene3D" id="3.40.50.2020">
    <property type="match status" value="1"/>
</dbReference>
<evidence type="ECO:0000256" key="3">
    <source>
        <dbReference type="ARBA" id="ARBA00023163"/>
    </source>
</evidence>
<keyword evidence="2" id="KW-0805">Transcription regulation</keyword>
<dbReference type="Proteomes" id="UP000233387">
    <property type="component" value="Unassembled WGS sequence"/>
</dbReference>
<dbReference type="GO" id="GO:0016757">
    <property type="term" value="F:glycosyltransferase activity"/>
    <property type="evidence" value="ECO:0007669"/>
    <property type="project" value="UniProtKB-KW"/>
</dbReference>
<feature type="domain" description="Phosphoribosyltransferase" evidence="4">
    <location>
        <begin position="14"/>
        <end position="153"/>
    </location>
</feature>
<dbReference type="NCBIfam" id="NF003549">
    <property type="entry name" value="PRK05205.1-5"/>
    <property type="match status" value="1"/>
</dbReference>
<dbReference type="RefSeq" id="WP_101357537.1">
    <property type="nucleotide sequence ID" value="NZ_NKXO01000003.1"/>
</dbReference>
<comment type="caution">
    <text evidence="5">The sequence shown here is derived from an EMBL/GenBank/DDBJ whole genome shotgun (WGS) entry which is preliminary data.</text>
</comment>
<gene>
    <name evidence="5" type="ORF">Rain11_0271</name>
</gene>
<dbReference type="FunFam" id="3.40.50.2020:FF:000020">
    <property type="entry name" value="Bifunctional protein PyrR"/>
    <property type="match status" value="1"/>
</dbReference>
<dbReference type="InterPro" id="IPR050137">
    <property type="entry name" value="PyrR_bifunctional"/>
</dbReference>
<reference evidence="5 6" key="1">
    <citation type="submission" date="2017-06" db="EMBL/GenBank/DDBJ databases">
        <title>Raineya orbicola gen. nov., sp. nov. a slightly thermophilic bacterium of the phylum Bacteroidetes and the description of Raineyaceae fam. nov.</title>
        <authorList>
            <person name="Albuquerque L."/>
            <person name="Polonia A.R.M."/>
            <person name="Barroso C."/>
            <person name="Froufe H.J.C."/>
            <person name="Lage O."/>
            <person name="Lobo-Da-Cunha A."/>
            <person name="Egas C."/>
            <person name="Da Costa M.S."/>
        </authorList>
    </citation>
    <scope>NUCLEOTIDE SEQUENCE [LARGE SCALE GENOMIC DNA]</scope>
    <source>
        <strain evidence="5 6">SPSPC-11</strain>
    </source>
</reference>
<evidence type="ECO:0000313" key="6">
    <source>
        <dbReference type="Proteomes" id="UP000233387"/>
    </source>
</evidence>
<sequence length="180" mass="20588">MQAKVIIPQNLLEVILQRLCQELIENHNDFQESVLIGVQPKGIFVAQRIASALEKTLQKQIPLGYLDITFFRDDFRKREKPLSANTTKIDFLIEGKKVILIDDVLYTGRTIRAALDALLAFGRPSIVDLLVLIDRKYARDLPIEAKYVGKAVHTFASERVKVQLKEQGFEQDSIWLEKNP</sequence>
<protein>
    <submittedName>
        <fullName evidence="5">Pyrimidine operon attenuation protein/uracil phosphoribosyltransferase</fullName>
    </submittedName>
</protein>
<dbReference type="PANTHER" id="PTHR11608">
    <property type="entry name" value="BIFUNCTIONAL PROTEIN PYRR"/>
    <property type="match status" value="1"/>
</dbReference>